<evidence type="ECO:0008006" key="2">
    <source>
        <dbReference type="Google" id="ProtNLM"/>
    </source>
</evidence>
<dbReference type="AlphaFoldDB" id="A0A0K2V8E1"/>
<dbReference type="Gene3D" id="3.30.160.60">
    <property type="entry name" value="Classic Zinc Finger"/>
    <property type="match status" value="1"/>
</dbReference>
<feature type="non-terminal residue" evidence="1">
    <location>
        <position position="1"/>
    </location>
</feature>
<organism evidence="1">
    <name type="scientific">Lepeophtheirus salmonis</name>
    <name type="common">Salmon louse</name>
    <name type="synonym">Caligus salmonis</name>
    <dbReference type="NCBI Taxonomy" id="72036"/>
    <lineage>
        <taxon>Eukaryota</taxon>
        <taxon>Metazoa</taxon>
        <taxon>Ecdysozoa</taxon>
        <taxon>Arthropoda</taxon>
        <taxon>Crustacea</taxon>
        <taxon>Multicrustacea</taxon>
        <taxon>Hexanauplia</taxon>
        <taxon>Copepoda</taxon>
        <taxon>Siphonostomatoida</taxon>
        <taxon>Caligidae</taxon>
        <taxon>Lepeophtheirus</taxon>
    </lineage>
</organism>
<sequence>NSNVLLLLEDFFEDLETEIEFIYGKIKKCQCSDCSSSFTQSGNLKERIETVHEKIQA</sequence>
<name>A0A0K2V8E1_LEPSM</name>
<proteinExistence type="predicted"/>
<dbReference type="EMBL" id="HACA01029393">
    <property type="protein sequence ID" value="CDW46754.1"/>
    <property type="molecule type" value="Transcribed_RNA"/>
</dbReference>
<accession>A0A0K2V8E1</accession>
<evidence type="ECO:0000313" key="1">
    <source>
        <dbReference type="EMBL" id="CDW46754.1"/>
    </source>
</evidence>
<protein>
    <recommendedName>
        <fullName evidence="2">C2H2-type domain-containing protein</fullName>
    </recommendedName>
</protein>
<reference evidence="1" key="1">
    <citation type="submission" date="2014-05" db="EMBL/GenBank/DDBJ databases">
        <authorList>
            <person name="Chronopoulou M."/>
        </authorList>
    </citation>
    <scope>NUCLEOTIDE SEQUENCE</scope>
    <source>
        <tissue evidence="1">Whole organism</tissue>
    </source>
</reference>